<dbReference type="EnsemblBacteria" id="CAQ45249">
    <property type="protein sequence ID" value="CAQ45249"/>
    <property type="gene ID" value="Smlt1725"/>
</dbReference>
<protein>
    <recommendedName>
        <fullName evidence="3">DUF3828 domain-containing protein</fullName>
    </recommendedName>
</protein>
<evidence type="ECO:0000313" key="2">
    <source>
        <dbReference type="Proteomes" id="UP000008840"/>
    </source>
</evidence>
<dbReference type="AlphaFoldDB" id="B2FK98"/>
<name>B2FK98_STRMK</name>
<dbReference type="KEGG" id="sml:Smlt1725"/>
<reference evidence="1 2" key="1">
    <citation type="journal article" date="2008" name="Genome Biol.">
        <title>The complete genome, comparative and functional analysis of Stenotrophomonas maltophilia reveals an organism heavily shielded by drug resistance determinants.</title>
        <authorList>
            <person name="Crossman L.C."/>
            <person name="Gould V.C."/>
            <person name="Dow J.M."/>
            <person name="Vernikos G.S."/>
            <person name="Okazaki A."/>
            <person name="Sebaihia M."/>
            <person name="Saunders D."/>
            <person name="Arrowsmith C."/>
            <person name="Carver T."/>
            <person name="Peters N."/>
            <person name="Adlem E."/>
            <person name="Kerhornou A."/>
            <person name="Lord A."/>
            <person name="Murphy L."/>
            <person name="Seeger K."/>
            <person name="Squares R."/>
            <person name="Rutter S."/>
            <person name="Quail M.A."/>
            <person name="Rajandream M.A."/>
            <person name="Harris D."/>
            <person name="Churcher C."/>
            <person name="Bentley S.D."/>
            <person name="Parkhill J."/>
            <person name="Thomson N.R."/>
            <person name="Avison M.B."/>
        </authorList>
    </citation>
    <scope>NUCLEOTIDE SEQUENCE [LARGE SCALE GENOMIC DNA]</scope>
    <source>
        <strain evidence="1 2">K279a</strain>
    </source>
</reference>
<organism evidence="1 2">
    <name type="scientific">Stenotrophomonas maltophilia (strain K279a)</name>
    <dbReference type="NCBI Taxonomy" id="522373"/>
    <lineage>
        <taxon>Bacteria</taxon>
        <taxon>Pseudomonadati</taxon>
        <taxon>Pseudomonadota</taxon>
        <taxon>Gammaproteobacteria</taxon>
        <taxon>Lysobacterales</taxon>
        <taxon>Lysobacteraceae</taxon>
        <taxon>Stenotrophomonas</taxon>
        <taxon>Stenotrophomonas maltophilia group</taxon>
    </lineage>
</organism>
<dbReference type="HOGENOM" id="CLU_116306_0_0_6"/>
<dbReference type="EMBL" id="AM743169">
    <property type="protein sequence ID" value="CAQ45249.1"/>
    <property type="molecule type" value="Genomic_DNA"/>
</dbReference>
<evidence type="ECO:0000313" key="1">
    <source>
        <dbReference type="EMBL" id="CAQ45249.1"/>
    </source>
</evidence>
<dbReference type="Proteomes" id="UP000008840">
    <property type="component" value="Chromosome"/>
</dbReference>
<accession>B2FK98</accession>
<evidence type="ECO:0008006" key="3">
    <source>
        <dbReference type="Google" id="ProtNLM"/>
    </source>
</evidence>
<proteinExistence type="predicted"/>
<keyword evidence="2" id="KW-1185">Reference proteome</keyword>
<sequence>MLDSLYAGRRGWPFATMSGASQASRRAREAACFNGPPIRCRMSRPTALFVLLIVAPLAAAASSDPRDVVTRLYDAIQAPTSNETAISPLLGEALRSAIAGQRAYEQACTALAAPDEKPHMLDQSPYLLAPDRPETISVGMPGSSGDATWIHVDMAVGDYRWTDRVLLQRQDRDWKVMDIRWGQGGNLIGRLKAFSAFRCTPSGS</sequence>
<gene>
    <name evidence="1" type="ordered locus">Smlt1725</name>
</gene>